<keyword evidence="9" id="KW-0851">Voltage-gated channel</keyword>
<evidence type="ECO:0000256" key="16">
    <source>
        <dbReference type="SAM" id="MobiDB-lite"/>
    </source>
</evidence>
<dbReference type="EnsemblMetazoa" id="tetur28g00940.1">
    <property type="protein sequence ID" value="tetur28g00940.1"/>
    <property type="gene ID" value="tetur28g00940"/>
</dbReference>
<name>T1KZA7_TETUR</name>
<dbReference type="STRING" id="32264.T1KZA7"/>
<evidence type="ECO:0000256" key="17">
    <source>
        <dbReference type="SAM" id="Phobius"/>
    </source>
</evidence>
<dbReference type="SUPFAM" id="SSF53300">
    <property type="entry name" value="vWA-like"/>
    <property type="match status" value="1"/>
</dbReference>
<keyword evidence="14" id="KW-0325">Glycoprotein</keyword>
<feature type="domain" description="VWFA" evidence="19">
    <location>
        <begin position="290"/>
        <end position="471"/>
    </location>
</feature>
<sequence>MKFTSNLVNHFIIFIVLISWNPSQLFQEQTNLDQDLIRRWANDLSQHLNQFVNQELCYEQINQNFAASGAIPIKQDTESLISEIKSKFEAMFKRKKMLTVNIARRAEELAEKHIYDSNLKFDFPEVKRLYEPDLVLTNLSVPPIKLPMETPKEEEEWRKLWEDPRFFPVHVEPDEHFKGVAVNTKMSAVHLPVNVYYGRNETKNSIKWSTGLDKVFTSNHEYDPDSYWQFYCSIDGFLRIYPLHHWRYPEFFVKQAPTPPPNQPQYIKPLDLYDCRVTQWFIRAAASPKDMVILIDTSGSMKGQRQAIAKEVVVNILDTLTENDFIGVFNYSSRIDSIVDCFKDSLVPASKQNVQMFREAVQTLKVNNQSELMLALTKAYNILGSSRRSGSGAQCNQLIMLVTDGVAEDLQKELTKIDAEHRVRIFTYLVGKEITEIMPTRNLACNNRGRFSHIKDFSDIREHVQQYVATLSRPIVLLQGNKSIEERTAIFTSVYADHTEIDLAPWIWDALERTNIREAYQRRLNRLQEARGEDGNNVYPIDSPEEKDYEDDLEKKIATEYDTVPLRQTRETEKGDEPSNGNKDETKTGETGSTRMEGSTESGTNNGPSYSEEGSGKKEKFKPRPPFDLMTTIAIPVLNRRNSTLLGVAGVDIPITEMIKLIPSYKIGVNGYSFSINNNGFVLYHPDLRTLFQNLLKPYYSSVDILEIELGDNKKEARQFSPDLVEMRKSMIYRKNDCRTVKTKLHIDSMNRGLTRLNKYCWTAIDDTPFIMAIALPETYGLSTIKGQIDATSSPDFNQYFAANDWYVHPDWVYCYVNPRNRGDPANKSINPASMIKMFLNRWRDEGEKAIDWIGSLETNAGGIASTKPFFCDRELIERLIYDAKFTKINFDQCKSNITRKPDLKFIMKLLSTRSGLTRVKLYPNDDPLSLSNLPDNFIPDRSIDEQFYQRSVEFATRYKESSLLFSVPFDLVSTGKHIKDVYISVSKAIFLASKNSKVTDVPVGSILGRIPYKPFAEAFLRSSSICTGDNCLINCDSSEIDCLLLDNNGYIITSDRDWQDPDGLVHYTGLFYGQLDNDLFTDLIDIGLYTKIRIYDYQAICISEGERRSAASSIWSTLDRIKQLITWIIGQFVFSMIKLFITIDWTNHYSHVFADYFLSSDYDTSYLQRQARLDYFNNSAGNLIAPARTTFYPCDKFYYLYEAQNLKKFSDPTSRTYTLEDGCEQNYVVQWIPQTNLILLVSHNQCPSSPKRQSIIRKEVNYESKNPCEKFNNRRKFERKRPESCFDFHKKEFNISKHDCGRGSHLGSLGIIALISWCILVNNLITLLTNS</sequence>
<reference evidence="21" key="1">
    <citation type="submission" date="2011-08" db="EMBL/GenBank/DDBJ databases">
        <authorList>
            <person name="Rombauts S."/>
        </authorList>
    </citation>
    <scope>NUCLEOTIDE SEQUENCE</scope>
    <source>
        <strain evidence="21">London</strain>
    </source>
</reference>
<organism evidence="20 21">
    <name type="scientific">Tetranychus urticae</name>
    <name type="common">Two-spotted spider mite</name>
    <dbReference type="NCBI Taxonomy" id="32264"/>
    <lineage>
        <taxon>Eukaryota</taxon>
        <taxon>Metazoa</taxon>
        <taxon>Ecdysozoa</taxon>
        <taxon>Arthropoda</taxon>
        <taxon>Chelicerata</taxon>
        <taxon>Arachnida</taxon>
        <taxon>Acari</taxon>
        <taxon>Acariformes</taxon>
        <taxon>Trombidiformes</taxon>
        <taxon>Prostigmata</taxon>
        <taxon>Eleutherengona</taxon>
        <taxon>Raphignathae</taxon>
        <taxon>Tetranychoidea</taxon>
        <taxon>Tetranychidae</taxon>
        <taxon>Tetranychus</taxon>
    </lineage>
</organism>
<evidence type="ECO:0000256" key="13">
    <source>
        <dbReference type="ARBA" id="ARBA00023157"/>
    </source>
</evidence>
<feature type="chain" id="PRO_5004581911" description="VWFA domain-containing protein" evidence="18">
    <location>
        <begin position="26"/>
        <end position="1332"/>
    </location>
</feature>
<evidence type="ECO:0000256" key="18">
    <source>
        <dbReference type="SAM" id="SignalP"/>
    </source>
</evidence>
<keyword evidence="10 17" id="KW-1133">Transmembrane helix</keyword>
<dbReference type="Pfam" id="PF08473">
    <property type="entry name" value="VGCC_alpha2"/>
    <property type="match status" value="2"/>
</dbReference>
<proteinExistence type="predicted"/>
<dbReference type="InterPro" id="IPR002035">
    <property type="entry name" value="VWF_A"/>
</dbReference>
<keyword evidence="2" id="KW-0813">Transport</keyword>
<evidence type="ECO:0000256" key="6">
    <source>
        <dbReference type="ARBA" id="ARBA00022723"/>
    </source>
</evidence>
<keyword evidence="12 17" id="KW-0472">Membrane</keyword>
<evidence type="ECO:0000256" key="2">
    <source>
        <dbReference type="ARBA" id="ARBA00022448"/>
    </source>
</evidence>
<evidence type="ECO:0000259" key="19">
    <source>
        <dbReference type="PROSITE" id="PS50234"/>
    </source>
</evidence>
<dbReference type="Gene3D" id="3.40.50.410">
    <property type="entry name" value="von Willebrand factor, type A domain"/>
    <property type="match status" value="1"/>
</dbReference>
<keyword evidence="3" id="KW-0109">Calcium transport</keyword>
<keyword evidence="15" id="KW-0407">Ion channel</keyword>
<dbReference type="Pfam" id="PF00092">
    <property type="entry name" value="VWA"/>
    <property type="match status" value="1"/>
</dbReference>
<dbReference type="KEGG" id="tut:107368794"/>
<dbReference type="InterPro" id="IPR013680">
    <property type="entry name" value="VDCC_a2/dsu"/>
</dbReference>
<keyword evidence="13" id="KW-1015">Disulfide bond</keyword>
<evidence type="ECO:0000313" key="20">
    <source>
        <dbReference type="EnsemblMetazoa" id="tetur28g00940.1"/>
    </source>
</evidence>
<feature type="region of interest" description="Disordered" evidence="16">
    <location>
        <begin position="558"/>
        <end position="625"/>
    </location>
</feature>
<evidence type="ECO:0000313" key="21">
    <source>
        <dbReference type="Proteomes" id="UP000015104"/>
    </source>
</evidence>
<evidence type="ECO:0000256" key="15">
    <source>
        <dbReference type="ARBA" id="ARBA00023303"/>
    </source>
</evidence>
<dbReference type="PANTHER" id="PTHR10166">
    <property type="entry name" value="VOLTAGE-DEPENDENT CALCIUM CHANNEL SUBUNIT ALPHA-2/DELTA-RELATED"/>
    <property type="match status" value="1"/>
</dbReference>
<evidence type="ECO:0000256" key="1">
    <source>
        <dbReference type="ARBA" id="ARBA00004479"/>
    </source>
</evidence>
<dbReference type="PROSITE" id="PS50234">
    <property type="entry name" value="VWFA"/>
    <property type="match status" value="1"/>
</dbReference>
<keyword evidence="8" id="KW-0106">Calcium</keyword>
<evidence type="ECO:0000256" key="11">
    <source>
        <dbReference type="ARBA" id="ARBA00023065"/>
    </source>
</evidence>
<comment type="subcellular location">
    <subcellularLocation>
        <location evidence="1">Membrane</location>
        <topology evidence="1">Single-pass type I membrane protein</topology>
    </subcellularLocation>
</comment>
<keyword evidence="6" id="KW-0479">Metal-binding</keyword>
<dbReference type="OMA" id="NISKHDC"/>
<evidence type="ECO:0000256" key="4">
    <source>
        <dbReference type="ARBA" id="ARBA00022673"/>
    </source>
</evidence>
<evidence type="ECO:0000256" key="8">
    <source>
        <dbReference type="ARBA" id="ARBA00022837"/>
    </source>
</evidence>
<keyword evidence="21" id="KW-1185">Reference proteome</keyword>
<evidence type="ECO:0000256" key="12">
    <source>
        <dbReference type="ARBA" id="ARBA00023136"/>
    </source>
</evidence>
<dbReference type="EMBL" id="CAEY01000737">
    <property type="status" value="NOT_ANNOTATED_CDS"/>
    <property type="molecule type" value="Genomic_DNA"/>
</dbReference>
<dbReference type="GO" id="GO:0005891">
    <property type="term" value="C:voltage-gated calcium channel complex"/>
    <property type="evidence" value="ECO:0007669"/>
    <property type="project" value="TreeGrafter"/>
</dbReference>
<keyword evidence="11" id="KW-0406">Ion transport</keyword>
<dbReference type="HOGENOM" id="CLU_004660_1_1_1"/>
<protein>
    <recommendedName>
        <fullName evidence="19">VWFA domain-containing protein</fullName>
    </recommendedName>
</protein>
<keyword evidence="5 17" id="KW-0812">Transmembrane</keyword>
<dbReference type="SMART" id="SM00327">
    <property type="entry name" value="VWA"/>
    <property type="match status" value="1"/>
</dbReference>
<feature type="compositionally biased region" description="Basic and acidic residues" evidence="16">
    <location>
        <begin position="568"/>
        <end position="588"/>
    </location>
</feature>
<feature type="transmembrane region" description="Helical" evidence="17">
    <location>
        <begin position="1307"/>
        <end position="1329"/>
    </location>
</feature>
<dbReference type="GO" id="GO:0046872">
    <property type="term" value="F:metal ion binding"/>
    <property type="evidence" value="ECO:0007669"/>
    <property type="project" value="UniProtKB-KW"/>
</dbReference>
<keyword evidence="4" id="KW-0107">Calcium channel</keyword>
<evidence type="ECO:0000256" key="5">
    <source>
        <dbReference type="ARBA" id="ARBA00022692"/>
    </source>
</evidence>
<accession>T1KZA7</accession>
<dbReference type="InterPro" id="IPR036465">
    <property type="entry name" value="vWFA_dom_sf"/>
</dbReference>
<reference evidence="20" key="2">
    <citation type="submission" date="2015-06" db="UniProtKB">
        <authorList>
            <consortium name="EnsemblMetazoa"/>
        </authorList>
    </citation>
    <scope>IDENTIFICATION</scope>
</reference>
<dbReference type="Proteomes" id="UP000015104">
    <property type="component" value="Unassembled WGS sequence"/>
</dbReference>
<dbReference type="InterPro" id="IPR013608">
    <property type="entry name" value="VWA_N"/>
</dbReference>
<feature type="compositionally biased region" description="Polar residues" evidence="16">
    <location>
        <begin position="589"/>
        <end position="606"/>
    </location>
</feature>
<evidence type="ECO:0000256" key="3">
    <source>
        <dbReference type="ARBA" id="ARBA00022568"/>
    </source>
</evidence>
<feature type="signal peptide" evidence="18">
    <location>
        <begin position="1"/>
        <end position="25"/>
    </location>
</feature>
<dbReference type="FunFam" id="3.40.50.410:FF:000007">
    <property type="entry name" value="Calcium voltage-gated channel auxiliary subunit alpha2delta 3"/>
    <property type="match status" value="1"/>
</dbReference>
<dbReference type="OrthoDB" id="6504487at2759"/>
<evidence type="ECO:0000256" key="7">
    <source>
        <dbReference type="ARBA" id="ARBA00022729"/>
    </source>
</evidence>
<dbReference type="Pfam" id="PF08399">
    <property type="entry name" value="VWA_N"/>
    <property type="match status" value="1"/>
</dbReference>
<evidence type="ECO:0000256" key="10">
    <source>
        <dbReference type="ARBA" id="ARBA00022989"/>
    </source>
</evidence>
<gene>
    <name evidence="20" type="primary">107368794</name>
</gene>
<dbReference type="InterPro" id="IPR051173">
    <property type="entry name" value="Ca_channel_alpha-2/delta"/>
</dbReference>
<evidence type="ECO:0000256" key="14">
    <source>
        <dbReference type="ARBA" id="ARBA00023180"/>
    </source>
</evidence>
<dbReference type="eggNOG" id="KOG2353">
    <property type="taxonomic scope" value="Eukaryota"/>
</dbReference>
<dbReference type="PANTHER" id="PTHR10166:SF37">
    <property type="entry name" value="STOLID, ISOFORM H"/>
    <property type="match status" value="1"/>
</dbReference>
<dbReference type="Gene3D" id="3.30.450.20">
    <property type="entry name" value="PAS domain"/>
    <property type="match status" value="1"/>
</dbReference>
<keyword evidence="7 18" id="KW-0732">Signal</keyword>
<evidence type="ECO:0000256" key="9">
    <source>
        <dbReference type="ARBA" id="ARBA00022882"/>
    </source>
</evidence>
<dbReference type="GO" id="GO:0005245">
    <property type="term" value="F:voltage-gated calcium channel activity"/>
    <property type="evidence" value="ECO:0007669"/>
    <property type="project" value="TreeGrafter"/>
</dbReference>